<protein>
    <submittedName>
        <fullName evidence="2">Uncharacterized protein</fullName>
    </submittedName>
</protein>
<proteinExistence type="predicted"/>
<dbReference type="AlphaFoldDB" id="A0A1Y2G6N2"/>
<organism evidence="2 3">
    <name type="scientific">Lobosporangium transversale</name>
    <dbReference type="NCBI Taxonomy" id="64571"/>
    <lineage>
        <taxon>Eukaryota</taxon>
        <taxon>Fungi</taxon>
        <taxon>Fungi incertae sedis</taxon>
        <taxon>Mucoromycota</taxon>
        <taxon>Mortierellomycotina</taxon>
        <taxon>Mortierellomycetes</taxon>
        <taxon>Mortierellales</taxon>
        <taxon>Mortierellaceae</taxon>
        <taxon>Lobosporangium</taxon>
    </lineage>
</organism>
<feature type="region of interest" description="Disordered" evidence="1">
    <location>
        <begin position="42"/>
        <end position="72"/>
    </location>
</feature>
<dbReference type="InParanoid" id="A0A1Y2G6N2"/>
<evidence type="ECO:0000313" key="3">
    <source>
        <dbReference type="Proteomes" id="UP000193648"/>
    </source>
</evidence>
<comment type="caution">
    <text evidence="2">The sequence shown here is derived from an EMBL/GenBank/DDBJ whole genome shotgun (WGS) entry which is preliminary data.</text>
</comment>
<evidence type="ECO:0000313" key="2">
    <source>
        <dbReference type="EMBL" id="ORY93669.1"/>
    </source>
</evidence>
<gene>
    <name evidence="2" type="ORF">BCR41DRAFT_376046</name>
</gene>
<dbReference type="OrthoDB" id="2444709at2759"/>
<evidence type="ECO:0000256" key="1">
    <source>
        <dbReference type="SAM" id="MobiDB-lite"/>
    </source>
</evidence>
<dbReference type="Proteomes" id="UP000193648">
    <property type="component" value="Unassembled WGS sequence"/>
</dbReference>
<accession>A0A1Y2G6N2</accession>
<dbReference type="EMBL" id="MCFF01000095">
    <property type="protein sequence ID" value="ORY93669.1"/>
    <property type="molecule type" value="Genomic_DNA"/>
</dbReference>
<dbReference type="GeneID" id="33568854"/>
<sequence>MTLTKNQPEIINLVDTDDDELYKDLEAQEAALKWDDSPCAIEIKTEGGGSDSAIPQPRIQDPGNKSDSSRPHFQNLYCHDYDAGISFVHLASSSRSSSHRMIVEEENNEEADPYDPWTPPIYTGHEHDFDTPTVDAPVAETPVIDSPIISEPVDRNNKKVKRPKMSCIYSQLQFDEDELERERNLAPEALFDQDENDFGLEYEGPSLREMCRKRKCNSPSTYSKITEEASQ</sequence>
<keyword evidence="3" id="KW-1185">Reference proteome</keyword>
<name>A0A1Y2G6N2_9FUNG</name>
<reference evidence="2 3" key="1">
    <citation type="submission" date="2016-07" db="EMBL/GenBank/DDBJ databases">
        <title>Pervasive Adenine N6-methylation of Active Genes in Fungi.</title>
        <authorList>
            <consortium name="DOE Joint Genome Institute"/>
            <person name="Mondo S.J."/>
            <person name="Dannebaum R.O."/>
            <person name="Kuo R.C."/>
            <person name="Labutti K."/>
            <person name="Haridas S."/>
            <person name="Kuo A."/>
            <person name="Salamov A."/>
            <person name="Ahrendt S.R."/>
            <person name="Lipzen A."/>
            <person name="Sullivan W."/>
            <person name="Andreopoulos W.B."/>
            <person name="Clum A."/>
            <person name="Lindquist E."/>
            <person name="Daum C."/>
            <person name="Ramamoorthy G.K."/>
            <person name="Gryganskyi A."/>
            <person name="Culley D."/>
            <person name="Magnuson J.K."/>
            <person name="James T.Y."/>
            <person name="O'Malley M.A."/>
            <person name="Stajich J.E."/>
            <person name="Spatafora J.W."/>
            <person name="Visel A."/>
            <person name="Grigoriev I.V."/>
        </authorList>
    </citation>
    <scope>NUCLEOTIDE SEQUENCE [LARGE SCALE GENOMIC DNA]</scope>
    <source>
        <strain evidence="2 3">NRRL 3116</strain>
    </source>
</reference>
<dbReference type="RefSeq" id="XP_021875164.1">
    <property type="nucleotide sequence ID" value="XM_022027011.1"/>
</dbReference>